<sequence length="111" mass="11820">MDRQLLSIESSDRGLLQTVSGLAAALDGRGTVFTPLPVVRPEARMAPVAPPVVVVAFDDSSAAPVVADWASQYLGRYPDAVLTCACEGRSVRLDAANRDTAREELARLIPE</sequence>
<gene>
    <name evidence="1" type="ORF">PA7_33250</name>
</gene>
<organism evidence="1 2">
    <name type="scientific">Pseudonocardia asaccharolytica DSM 44247 = NBRC 16224</name>
    <dbReference type="NCBI Taxonomy" id="1123024"/>
    <lineage>
        <taxon>Bacteria</taxon>
        <taxon>Bacillati</taxon>
        <taxon>Actinomycetota</taxon>
        <taxon>Actinomycetes</taxon>
        <taxon>Pseudonocardiales</taxon>
        <taxon>Pseudonocardiaceae</taxon>
        <taxon>Pseudonocardia</taxon>
    </lineage>
</organism>
<evidence type="ECO:0000313" key="2">
    <source>
        <dbReference type="Proteomes" id="UP000321328"/>
    </source>
</evidence>
<name>A0A511D957_9PSEU</name>
<accession>A0A511D957</accession>
<dbReference type="AlphaFoldDB" id="A0A511D957"/>
<comment type="caution">
    <text evidence="1">The sequence shown here is derived from an EMBL/GenBank/DDBJ whole genome shotgun (WGS) entry which is preliminary data.</text>
</comment>
<proteinExistence type="predicted"/>
<dbReference type="Proteomes" id="UP000321328">
    <property type="component" value="Unassembled WGS sequence"/>
</dbReference>
<reference evidence="1 2" key="1">
    <citation type="submission" date="2019-07" db="EMBL/GenBank/DDBJ databases">
        <title>Whole genome shotgun sequence of Pseudonocardia asaccharolytica NBRC 16224.</title>
        <authorList>
            <person name="Hosoyama A."/>
            <person name="Uohara A."/>
            <person name="Ohji S."/>
            <person name="Ichikawa N."/>
        </authorList>
    </citation>
    <scope>NUCLEOTIDE SEQUENCE [LARGE SCALE GENOMIC DNA]</scope>
    <source>
        <strain evidence="1 2">NBRC 16224</strain>
    </source>
</reference>
<dbReference type="STRING" id="1123024.GCA_000423625_01421"/>
<protein>
    <submittedName>
        <fullName evidence="1">Uncharacterized protein</fullName>
    </submittedName>
</protein>
<keyword evidence="2" id="KW-1185">Reference proteome</keyword>
<dbReference type="RefSeq" id="WP_028929444.1">
    <property type="nucleotide sequence ID" value="NZ_AUII01000004.1"/>
</dbReference>
<dbReference type="EMBL" id="BJVI01000038">
    <property type="protein sequence ID" value="GEL19488.1"/>
    <property type="molecule type" value="Genomic_DNA"/>
</dbReference>
<evidence type="ECO:0000313" key="1">
    <source>
        <dbReference type="EMBL" id="GEL19488.1"/>
    </source>
</evidence>